<keyword evidence="2" id="KW-0479">Metal-binding</keyword>
<keyword evidence="4" id="KW-0106">Calcium</keyword>
<dbReference type="OrthoDB" id="408574at2759"/>
<gene>
    <name evidence="8" type="primary">Arsb</name>
    <name evidence="8" type="ORF">SPIL2461_LOCUS20723</name>
</gene>
<comment type="similarity">
    <text evidence="1">Belongs to the sulfatase family.</text>
</comment>
<dbReference type="Proteomes" id="UP000649617">
    <property type="component" value="Unassembled WGS sequence"/>
</dbReference>
<proteinExistence type="inferred from homology"/>
<comment type="caution">
    <text evidence="8">The sequence shown here is derived from an EMBL/GenBank/DDBJ whole genome shotgun (WGS) entry which is preliminary data.</text>
</comment>
<dbReference type="Pfam" id="PF00884">
    <property type="entry name" value="Sulfatase"/>
    <property type="match status" value="1"/>
</dbReference>
<feature type="signal peptide" evidence="6">
    <location>
        <begin position="1"/>
        <end position="19"/>
    </location>
</feature>
<evidence type="ECO:0000256" key="1">
    <source>
        <dbReference type="ARBA" id="ARBA00008779"/>
    </source>
</evidence>
<dbReference type="GO" id="GO:0046872">
    <property type="term" value="F:metal ion binding"/>
    <property type="evidence" value="ECO:0007669"/>
    <property type="project" value="UniProtKB-KW"/>
</dbReference>
<dbReference type="CDD" id="cd16029">
    <property type="entry name" value="4-S"/>
    <property type="match status" value="1"/>
</dbReference>
<keyword evidence="3" id="KW-0378">Hydrolase</keyword>
<dbReference type="PANTHER" id="PTHR10342:SF274">
    <property type="entry name" value="ARYLSULFATASE B"/>
    <property type="match status" value="1"/>
</dbReference>
<accession>A0A812X9K4</accession>
<dbReference type="EMBL" id="CAJNIZ010045610">
    <property type="protein sequence ID" value="CAE7724977.1"/>
    <property type="molecule type" value="Genomic_DNA"/>
</dbReference>
<name>A0A812X9K4_SYMPI</name>
<dbReference type="InterPro" id="IPR017850">
    <property type="entry name" value="Alkaline_phosphatase_core_sf"/>
</dbReference>
<dbReference type="Gene3D" id="3.30.1120.10">
    <property type="match status" value="1"/>
</dbReference>
<dbReference type="InterPro" id="IPR024607">
    <property type="entry name" value="Sulfatase_CS"/>
</dbReference>
<sequence>MAFLLALLALLATGTLSWAEAKPPNILFILADDLGFNDVSFHGSPQIPTPNIDEIARTGITLNSYYAQPVCSPTRATIMSGRHVSHTGIYMPLMMGTAARLNISYSTLPQFLEKLGYDTHMVGKWHLGQNELAAMPTGRGFASFFGYLSGEEDYITHQAAGAFDLFDGTRTAFEFNGTHSTGLWVSKVLNLLSKPSEKPFFIYLAFQNVHWPLEPTEEALRRFEGKTGGDAQRQGVCGLASMLDDAVGQVIRKLKDQRLYDDTLIVFASDNGGPTNGFQGTWSSNYPMRGGKNTLWEGGTRVAAAIRGPGIPQELVGSVSYHKVHAADWLPTLVRVAANDPKWLERNWPQGEPVFELGDGMDVWDTFSKGVAVREEVLLEAHQQDETRIAHGNSLIVGDWKILKLSPSQQEEFGWVPPPGQNPREVEYQLPCRLADQPRSVDYTECSEEFCLFNVASDPCEYRNVAKEHPKIVARLAERLAEYQKTAVPAVNSKDCGCAPVMVKGAWRPCDLPDPGAAWALRNLVV</sequence>
<keyword evidence="9" id="KW-1185">Reference proteome</keyword>
<evidence type="ECO:0000313" key="8">
    <source>
        <dbReference type="EMBL" id="CAE7724977.1"/>
    </source>
</evidence>
<dbReference type="SUPFAM" id="SSF53649">
    <property type="entry name" value="Alkaline phosphatase-like"/>
    <property type="match status" value="1"/>
</dbReference>
<evidence type="ECO:0000256" key="4">
    <source>
        <dbReference type="ARBA" id="ARBA00022837"/>
    </source>
</evidence>
<evidence type="ECO:0000256" key="2">
    <source>
        <dbReference type="ARBA" id="ARBA00022723"/>
    </source>
</evidence>
<evidence type="ECO:0000259" key="7">
    <source>
        <dbReference type="Pfam" id="PF00884"/>
    </source>
</evidence>
<evidence type="ECO:0000256" key="5">
    <source>
        <dbReference type="ARBA" id="ARBA00023180"/>
    </source>
</evidence>
<organism evidence="8 9">
    <name type="scientific">Symbiodinium pilosum</name>
    <name type="common">Dinoflagellate</name>
    <dbReference type="NCBI Taxonomy" id="2952"/>
    <lineage>
        <taxon>Eukaryota</taxon>
        <taxon>Sar</taxon>
        <taxon>Alveolata</taxon>
        <taxon>Dinophyceae</taxon>
        <taxon>Suessiales</taxon>
        <taxon>Symbiodiniaceae</taxon>
        <taxon>Symbiodinium</taxon>
    </lineage>
</organism>
<dbReference type="InterPro" id="IPR000917">
    <property type="entry name" value="Sulfatase_N"/>
</dbReference>
<evidence type="ECO:0000313" key="9">
    <source>
        <dbReference type="Proteomes" id="UP000649617"/>
    </source>
</evidence>
<feature type="chain" id="PRO_5032281734" evidence="6">
    <location>
        <begin position="20"/>
        <end position="526"/>
    </location>
</feature>
<keyword evidence="5" id="KW-0325">Glycoprotein</keyword>
<evidence type="ECO:0000256" key="3">
    <source>
        <dbReference type="ARBA" id="ARBA00022801"/>
    </source>
</evidence>
<protein>
    <submittedName>
        <fullName evidence="8">Arsb protein</fullName>
    </submittedName>
</protein>
<dbReference type="InterPro" id="IPR047115">
    <property type="entry name" value="ARSB"/>
</dbReference>
<evidence type="ECO:0000256" key="6">
    <source>
        <dbReference type="SAM" id="SignalP"/>
    </source>
</evidence>
<reference evidence="8" key="1">
    <citation type="submission" date="2021-02" db="EMBL/GenBank/DDBJ databases">
        <authorList>
            <person name="Dougan E. K."/>
            <person name="Rhodes N."/>
            <person name="Thang M."/>
            <person name="Chan C."/>
        </authorList>
    </citation>
    <scope>NUCLEOTIDE SEQUENCE</scope>
</reference>
<feature type="domain" description="Sulfatase N-terminal" evidence="7">
    <location>
        <begin position="24"/>
        <end position="337"/>
    </location>
</feature>
<dbReference type="PANTHER" id="PTHR10342">
    <property type="entry name" value="ARYLSULFATASE"/>
    <property type="match status" value="1"/>
</dbReference>
<keyword evidence="6" id="KW-0732">Signal</keyword>
<dbReference type="Gene3D" id="3.40.720.10">
    <property type="entry name" value="Alkaline Phosphatase, subunit A"/>
    <property type="match status" value="1"/>
</dbReference>
<dbReference type="PROSITE" id="PS00149">
    <property type="entry name" value="SULFATASE_2"/>
    <property type="match status" value="1"/>
</dbReference>
<dbReference type="AlphaFoldDB" id="A0A812X9K4"/>
<dbReference type="GO" id="GO:0008484">
    <property type="term" value="F:sulfuric ester hydrolase activity"/>
    <property type="evidence" value="ECO:0007669"/>
    <property type="project" value="InterPro"/>
</dbReference>